<evidence type="ECO:0000313" key="2">
    <source>
        <dbReference type="Proteomes" id="UP001163321"/>
    </source>
</evidence>
<reference evidence="1 2" key="1">
    <citation type="journal article" date="2022" name="bioRxiv">
        <title>The genome of the oomycete Peronosclerospora sorghi, a cosmopolitan pathogen of maize and sorghum, is inflated with dispersed pseudogenes.</title>
        <authorList>
            <person name="Fletcher K."/>
            <person name="Martin F."/>
            <person name="Isakeit T."/>
            <person name="Cavanaugh K."/>
            <person name="Magill C."/>
            <person name="Michelmore R."/>
        </authorList>
    </citation>
    <scope>NUCLEOTIDE SEQUENCE [LARGE SCALE GENOMIC DNA]</scope>
    <source>
        <strain evidence="1">P6</strain>
    </source>
</reference>
<evidence type="ECO:0000313" key="1">
    <source>
        <dbReference type="EMBL" id="KAI9921535.1"/>
    </source>
</evidence>
<comment type="caution">
    <text evidence="1">The sequence shown here is derived from an EMBL/GenBank/DDBJ whole genome shotgun (WGS) entry which is preliminary data.</text>
</comment>
<protein>
    <submittedName>
        <fullName evidence="1">Uncharacterized protein</fullName>
    </submittedName>
</protein>
<dbReference type="Proteomes" id="UP001163321">
    <property type="component" value="Chromosome 1"/>
</dbReference>
<dbReference type="EMBL" id="CM047580">
    <property type="protein sequence ID" value="KAI9921535.1"/>
    <property type="molecule type" value="Genomic_DNA"/>
</dbReference>
<sequence>MYYKPMIRTVDEKTEESPGEFLMEPEPTSDATATDDPWFVSASPEKGAMLYKEETARWLENHTTRSLSMKKEKLETS</sequence>
<gene>
    <name evidence="1" type="ORF">PsorP6_000172</name>
</gene>
<name>A0ACC0WRK2_9STRA</name>
<keyword evidence="2" id="KW-1185">Reference proteome</keyword>
<organism evidence="1 2">
    <name type="scientific">Peronosclerospora sorghi</name>
    <dbReference type="NCBI Taxonomy" id="230839"/>
    <lineage>
        <taxon>Eukaryota</taxon>
        <taxon>Sar</taxon>
        <taxon>Stramenopiles</taxon>
        <taxon>Oomycota</taxon>
        <taxon>Peronosporomycetes</taxon>
        <taxon>Peronosporales</taxon>
        <taxon>Peronosporaceae</taxon>
        <taxon>Peronosclerospora</taxon>
    </lineage>
</organism>
<accession>A0ACC0WRK2</accession>
<proteinExistence type="predicted"/>